<keyword evidence="3 7" id="KW-0813">Transport</keyword>
<dbReference type="InterPro" id="IPR003663">
    <property type="entry name" value="Sugar/inositol_transpt"/>
</dbReference>
<keyword evidence="4 9" id="KW-0812">Transmembrane</keyword>
<dbReference type="InParanoid" id="C4JUX3"/>
<dbReference type="Proteomes" id="UP000002058">
    <property type="component" value="Unassembled WGS sequence"/>
</dbReference>
<evidence type="ECO:0000256" key="4">
    <source>
        <dbReference type="ARBA" id="ARBA00022692"/>
    </source>
</evidence>
<feature type="transmembrane region" description="Helical" evidence="9">
    <location>
        <begin position="491"/>
        <end position="515"/>
    </location>
</feature>
<evidence type="ECO:0000256" key="3">
    <source>
        <dbReference type="ARBA" id="ARBA00022448"/>
    </source>
</evidence>
<keyword evidence="12" id="KW-1185">Reference proteome</keyword>
<dbReference type="SUPFAM" id="SSF103473">
    <property type="entry name" value="MFS general substrate transporter"/>
    <property type="match status" value="1"/>
</dbReference>
<dbReference type="KEGG" id="ure:UREG_04926"/>
<evidence type="ECO:0000256" key="2">
    <source>
        <dbReference type="ARBA" id="ARBA00010992"/>
    </source>
</evidence>
<feature type="region of interest" description="Disordered" evidence="8">
    <location>
        <begin position="625"/>
        <end position="645"/>
    </location>
</feature>
<dbReference type="Pfam" id="PF00083">
    <property type="entry name" value="Sugar_tr"/>
    <property type="match status" value="1"/>
</dbReference>
<organism evidence="11 12">
    <name type="scientific">Uncinocarpus reesii (strain UAMH 1704)</name>
    <dbReference type="NCBI Taxonomy" id="336963"/>
    <lineage>
        <taxon>Eukaryota</taxon>
        <taxon>Fungi</taxon>
        <taxon>Dikarya</taxon>
        <taxon>Ascomycota</taxon>
        <taxon>Pezizomycotina</taxon>
        <taxon>Eurotiomycetes</taxon>
        <taxon>Eurotiomycetidae</taxon>
        <taxon>Onygenales</taxon>
        <taxon>Onygenaceae</taxon>
        <taxon>Uncinocarpus</taxon>
    </lineage>
</organism>
<dbReference type="EMBL" id="CH476617">
    <property type="protein sequence ID" value="EEP80084.1"/>
    <property type="molecule type" value="Genomic_DNA"/>
</dbReference>
<feature type="transmembrane region" description="Helical" evidence="9">
    <location>
        <begin position="527"/>
        <end position="546"/>
    </location>
</feature>
<reference evidence="12" key="1">
    <citation type="journal article" date="2009" name="Genome Res.">
        <title>Comparative genomic analyses of the human fungal pathogens Coccidioides and their relatives.</title>
        <authorList>
            <person name="Sharpton T.J."/>
            <person name="Stajich J.E."/>
            <person name="Rounsley S.D."/>
            <person name="Gardner M.J."/>
            <person name="Wortman J.R."/>
            <person name="Jordar V.S."/>
            <person name="Maiti R."/>
            <person name="Kodira C.D."/>
            <person name="Neafsey D.E."/>
            <person name="Zeng Q."/>
            <person name="Hung C.-Y."/>
            <person name="McMahan C."/>
            <person name="Muszewska A."/>
            <person name="Grynberg M."/>
            <person name="Mandel M.A."/>
            <person name="Kellner E.M."/>
            <person name="Barker B.M."/>
            <person name="Galgiani J.N."/>
            <person name="Orbach M.J."/>
            <person name="Kirkland T.N."/>
            <person name="Cole G.T."/>
            <person name="Henn M.R."/>
            <person name="Birren B.W."/>
            <person name="Taylor J.W."/>
        </authorList>
    </citation>
    <scope>NUCLEOTIDE SEQUENCE [LARGE SCALE GENOMIC DNA]</scope>
    <source>
        <strain evidence="12">UAMH 1704</strain>
    </source>
</reference>
<feature type="transmembrane region" description="Helical" evidence="9">
    <location>
        <begin position="558"/>
        <end position="576"/>
    </location>
</feature>
<dbReference type="GeneID" id="8437977"/>
<evidence type="ECO:0000256" key="1">
    <source>
        <dbReference type="ARBA" id="ARBA00004141"/>
    </source>
</evidence>
<dbReference type="NCBIfam" id="TIGR00879">
    <property type="entry name" value="SP"/>
    <property type="match status" value="1"/>
</dbReference>
<keyword evidence="5 9" id="KW-1133">Transmembrane helix</keyword>
<feature type="transmembrane region" description="Helical" evidence="9">
    <location>
        <begin position="418"/>
        <end position="435"/>
    </location>
</feature>
<gene>
    <name evidence="11" type="ORF">UREG_04926</name>
</gene>
<evidence type="ECO:0000256" key="6">
    <source>
        <dbReference type="ARBA" id="ARBA00023136"/>
    </source>
</evidence>
<feature type="region of interest" description="Disordered" evidence="8">
    <location>
        <begin position="24"/>
        <end position="52"/>
    </location>
</feature>
<dbReference type="AlphaFoldDB" id="C4JUX3"/>
<feature type="transmembrane region" description="Helical" evidence="9">
    <location>
        <begin position="288"/>
        <end position="309"/>
    </location>
</feature>
<evidence type="ECO:0000256" key="7">
    <source>
        <dbReference type="RuleBase" id="RU003346"/>
    </source>
</evidence>
<dbReference type="InterPro" id="IPR036259">
    <property type="entry name" value="MFS_trans_sf"/>
</dbReference>
<dbReference type="InterPro" id="IPR020846">
    <property type="entry name" value="MFS_dom"/>
</dbReference>
<name>C4JUX3_UNCRE</name>
<evidence type="ECO:0000313" key="11">
    <source>
        <dbReference type="EMBL" id="EEP80084.1"/>
    </source>
</evidence>
<dbReference type="PROSITE" id="PS00217">
    <property type="entry name" value="SUGAR_TRANSPORT_2"/>
    <property type="match status" value="1"/>
</dbReference>
<comment type="similarity">
    <text evidence="2 7">Belongs to the major facilitator superfamily. Sugar transporter (TC 2.A.1.1) family.</text>
</comment>
<dbReference type="InterPro" id="IPR005829">
    <property type="entry name" value="Sugar_transporter_CS"/>
</dbReference>
<dbReference type="OMA" id="VTCVLVY"/>
<dbReference type="PANTHER" id="PTHR48022">
    <property type="entry name" value="PLASTIDIC GLUCOSE TRANSPORTER 4"/>
    <property type="match status" value="1"/>
</dbReference>
<feature type="transmembrane region" description="Helical" evidence="9">
    <location>
        <begin position="442"/>
        <end position="465"/>
    </location>
</feature>
<dbReference type="Gene3D" id="1.20.1250.20">
    <property type="entry name" value="MFS general substrate transporter like domains"/>
    <property type="match status" value="1"/>
</dbReference>
<evidence type="ECO:0000313" key="12">
    <source>
        <dbReference type="Proteomes" id="UP000002058"/>
    </source>
</evidence>
<feature type="transmembrane region" description="Helical" evidence="9">
    <location>
        <begin position="263"/>
        <end position="282"/>
    </location>
</feature>
<dbReference type="RefSeq" id="XP_002584237.1">
    <property type="nucleotide sequence ID" value="XM_002584191.1"/>
</dbReference>
<dbReference type="VEuPathDB" id="FungiDB:UREG_04926"/>
<dbReference type="CDD" id="cd17356">
    <property type="entry name" value="MFS_HXT"/>
    <property type="match status" value="1"/>
</dbReference>
<feature type="domain" description="Major facilitator superfamily (MFS) profile" evidence="10">
    <location>
        <begin position="112"/>
        <end position="580"/>
    </location>
</feature>
<dbReference type="PRINTS" id="PR00171">
    <property type="entry name" value="SUGRTRNSPORT"/>
</dbReference>
<protein>
    <recommendedName>
        <fullName evidence="10">Major facilitator superfamily (MFS) profile domain-containing protein</fullName>
    </recommendedName>
</protein>
<dbReference type="InterPro" id="IPR005828">
    <property type="entry name" value="MFS_sugar_transport-like"/>
</dbReference>
<dbReference type="PROSITE" id="PS00216">
    <property type="entry name" value="SUGAR_TRANSPORT_1"/>
    <property type="match status" value="2"/>
</dbReference>
<proteinExistence type="inferred from homology"/>
<dbReference type="eggNOG" id="KOG0254">
    <property type="taxonomic scope" value="Eukaryota"/>
</dbReference>
<sequence>MGSHDSALEARQESAVCNRGAKFYAGSRKRQGQRSVSGSDQRQVESTHRSASPGHAGLIVARFIPASGSRHHHSCHLKVNRKYAPRPSSLESGYWYLLRVMAAKPPPTGFQPASYQRNGGPLSGYRNLTVEHRSIPLQSHRDKLPLGCTSSYLCYFDQYPKVPGKKCGGPKPDVQGGITASMAGGSWLGAVVSGFISDLVGRKMSIMVGACIWVIGSIVICASQNITMLIVGRVINGFSVGICSAQVPVYISEIAPPSKRGRLVGSQQWAITWGIMIMFYFIKGPAAFRVPWGLQMLPAFLLIILLFPLPESPRWLARKERWDACRAVLVRVHGKGDPNSPFVAREYQEIREMCEFERQNADVTYLELLKPNMINRTHVGVFTQIWSQMTGMNVMMYYITYVFAMAGLKGNTLLVSSSIQYVINVVMTVPALLFVDRWGRRIPLLVGAACMATFLFLNAGMLASYGAPAPPGGVDGVEAVSWQIFGPPSKVIIAGSYLFVASFAPTWGPVSWIYPPELFPLRVRGKAVALCTSANWAFNFALGYFVPPAFVNIQWRTYILFGVFCVAMFIHVFFMFPETAGKTLEEVEDIFTKGKWKYLGTPAWQTKVSYGKAALLEQTGVKEDEKLQRNPLDAAETAQAFPKEE</sequence>
<dbReference type="GO" id="GO:0016020">
    <property type="term" value="C:membrane"/>
    <property type="evidence" value="ECO:0007669"/>
    <property type="project" value="UniProtKB-SubCell"/>
</dbReference>
<evidence type="ECO:0000256" key="9">
    <source>
        <dbReference type="SAM" id="Phobius"/>
    </source>
</evidence>
<keyword evidence="6 9" id="KW-0472">Membrane</keyword>
<accession>C4JUX3</accession>
<dbReference type="FunFam" id="1.20.1250.20:FF:000026">
    <property type="entry name" value="MFS quinate transporter QutD"/>
    <property type="match status" value="1"/>
</dbReference>
<dbReference type="OrthoDB" id="4142200at2759"/>
<comment type="subcellular location">
    <subcellularLocation>
        <location evidence="1">Membrane</location>
        <topology evidence="1">Multi-pass membrane protein</topology>
    </subcellularLocation>
</comment>
<dbReference type="InterPro" id="IPR050360">
    <property type="entry name" value="MFS_Sugar_Transporters"/>
</dbReference>
<dbReference type="HOGENOM" id="CLU_001265_30_12_1"/>
<evidence type="ECO:0000256" key="5">
    <source>
        <dbReference type="ARBA" id="ARBA00022989"/>
    </source>
</evidence>
<dbReference type="PROSITE" id="PS50850">
    <property type="entry name" value="MFS"/>
    <property type="match status" value="1"/>
</dbReference>
<dbReference type="GO" id="GO:0005351">
    <property type="term" value="F:carbohydrate:proton symporter activity"/>
    <property type="evidence" value="ECO:0007669"/>
    <property type="project" value="TreeGrafter"/>
</dbReference>
<evidence type="ECO:0000259" key="10">
    <source>
        <dbReference type="PROSITE" id="PS50850"/>
    </source>
</evidence>
<evidence type="ECO:0000256" key="8">
    <source>
        <dbReference type="SAM" id="MobiDB-lite"/>
    </source>
</evidence>
<dbReference type="PANTHER" id="PTHR48022:SF7">
    <property type="entry name" value="MAJOR FACILITATOR SUPERFAMILY (MFS) PROFILE DOMAIN-CONTAINING PROTEIN-RELATED"/>
    <property type="match status" value="1"/>
</dbReference>
<feature type="transmembrane region" description="Helical" evidence="9">
    <location>
        <begin position="206"/>
        <end position="228"/>
    </location>
</feature>